<dbReference type="EMBL" id="JAENIJ010000005">
    <property type="protein sequence ID" value="MBK1881743.1"/>
    <property type="molecule type" value="Genomic_DNA"/>
</dbReference>
<keyword evidence="1" id="KW-0812">Transmembrane</keyword>
<dbReference type="CDD" id="cd00158">
    <property type="entry name" value="RHOD"/>
    <property type="match status" value="1"/>
</dbReference>
<accession>A0A934S4H3</accession>
<dbReference type="InterPro" id="IPR050229">
    <property type="entry name" value="GlpE_sulfurtransferase"/>
</dbReference>
<dbReference type="PANTHER" id="PTHR43031">
    <property type="entry name" value="FAD-DEPENDENT OXIDOREDUCTASE"/>
    <property type="match status" value="1"/>
</dbReference>
<keyword evidence="1" id="KW-1133">Transmembrane helix</keyword>
<feature type="transmembrane region" description="Helical" evidence="1">
    <location>
        <begin position="147"/>
        <end position="168"/>
    </location>
</feature>
<comment type="caution">
    <text evidence="3">The sequence shown here is derived from an EMBL/GenBank/DDBJ whole genome shotgun (WGS) entry which is preliminary data.</text>
</comment>
<dbReference type="InterPro" id="IPR001763">
    <property type="entry name" value="Rhodanese-like_dom"/>
</dbReference>
<protein>
    <submittedName>
        <fullName evidence="3">DUF2892 domain-containing protein</fullName>
    </submittedName>
</protein>
<reference evidence="3" key="1">
    <citation type="submission" date="2021-01" db="EMBL/GenBank/DDBJ databases">
        <title>Modified the classification status of verrucomicrobia.</title>
        <authorList>
            <person name="Feng X."/>
        </authorList>
    </citation>
    <scope>NUCLEOTIDE SEQUENCE</scope>
    <source>
        <strain evidence="3">KCTC 22041</strain>
    </source>
</reference>
<dbReference type="Pfam" id="PF00581">
    <property type="entry name" value="Rhodanese"/>
    <property type="match status" value="1"/>
</dbReference>
<dbReference type="SMART" id="SM00450">
    <property type="entry name" value="RHOD"/>
    <property type="match status" value="1"/>
</dbReference>
<name>A0A934S4H3_9BACT</name>
<feature type="domain" description="Rhodanese" evidence="2">
    <location>
        <begin position="19"/>
        <end position="107"/>
    </location>
</feature>
<dbReference type="RefSeq" id="WP_200268183.1">
    <property type="nucleotide sequence ID" value="NZ_JAENIJ010000005.1"/>
</dbReference>
<dbReference type="Gene3D" id="6.10.140.1340">
    <property type="match status" value="1"/>
</dbReference>
<dbReference type="PROSITE" id="PS50206">
    <property type="entry name" value="RHODANESE_3"/>
    <property type="match status" value="1"/>
</dbReference>
<feature type="transmembrane region" description="Helical" evidence="1">
    <location>
        <begin position="119"/>
        <end position="141"/>
    </location>
</feature>
<dbReference type="Proteomes" id="UP000603141">
    <property type="component" value="Unassembled WGS sequence"/>
</dbReference>
<organism evidence="3 4">
    <name type="scientific">Luteolibacter pohnpeiensis</name>
    <dbReference type="NCBI Taxonomy" id="454153"/>
    <lineage>
        <taxon>Bacteria</taxon>
        <taxon>Pseudomonadati</taxon>
        <taxon>Verrucomicrobiota</taxon>
        <taxon>Verrucomicrobiia</taxon>
        <taxon>Verrucomicrobiales</taxon>
        <taxon>Verrucomicrobiaceae</taxon>
        <taxon>Luteolibacter</taxon>
    </lineage>
</organism>
<evidence type="ECO:0000256" key="1">
    <source>
        <dbReference type="SAM" id="Phobius"/>
    </source>
</evidence>
<evidence type="ECO:0000313" key="3">
    <source>
        <dbReference type="EMBL" id="MBK1881743.1"/>
    </source>
</evidence>
<dbReference type="InterPro" id="IPR036873">
    <property type="entry name" value="Rhodanese-like_dom_sf"/>
</dbReference>
<gene>
    <name evidence="3" type="ORF">JIN85_04920</name>
</gene>
<dbReference type="AlphaFoldDB" id="A0A934S4H3"/>
<dbReference type="SUPFAM" id="SSF52821">
    <property type="entry name" value="Rhodanese/Cell cycle control phosphatase"/>
    <property type="match status" value="1"/>
</dbReference>
<proteinExistence type="predicted"/>
<evidence type="ECO:0000313" key="4">
    <source>
        <dbReference type="Proteomes" id="UP000603141"/>
    </source>
</evidence>
<dbReference type="PANTHER" id="PTHR43031:SF1">
    <property type="entry name" value="PYRIDINE NUCLEOTIDE-DISULPHIDE OXIDOREDUCTASE"/>
    <property type="match status" value="1"/>
</dbReference>
<evidence type="ECO:0000259" key="2">
    <source>
        <dbReference type="PROSITE" id="PS50206"/>
    </source>
</evidence>
<keyword evidence="4" id="KW-1185">Reference proteome</keyword>
<sequence length="190" mass="20383">MTTSSVTELSPQEVQELLRKGETTMIDVRTDVEFAEQFVADCRHIPLDQLSSAVSELNPNRHYSLLCLGGKRAARAAGILSDLGYSHLAIVSGGLENWKQCGLPCETPRRRALPLMRQVQLIVGVLSLVTSILAIFVNPLFAAVPAVLGLGLTIAGSTGWCGLAFVLAKMPWNRVPASAAPSSCCLNPNR</sequence>
<dbReference type="Gene3D" id="3.40.250.10">
    <property type="entry name" value="Rhodanese-like domain"/>
    <property type="match status" value="1"/>
</dbReference>
<keyword evidence="1" id="KW-0472">Membrane</keyword>